<dbReference type="EMBL" id="SJPH01000002">
    <property type="protein sequence ID" value="TWT47401.1"/>
    <property type="molecule type" value="Genomic_DNA"/>
</dbReference>
<reference evidence="3 4" key="1">
    <citation type="submission" date="2019-02" db="EMBL/GenBank/DDBJ databases">
        <title>Deep-cultivation of Planctomycetes and their phenomic and genomic characterization uncovers novel biology.</title>
        <authorList>
            <person name="Wiegand S."/>
            <person name="Jogler M."/>
            <person name="Boedeker C."/>
            <person name="Pinto D."/>
            <person name="Vollmers J."/>
            <person name="Rivas-Marin E."/>
            <person name="Kohn T."/>
            <person name="Peeters S.H."/>
            <person name="Heuer A."/>
            <person name="Rast P."/>
            <person name="Oberbeckmann S."/>
            <person name="Bunk B."/>
            <person name="Jeske O."/>
            <person name="Meyerdierks A."/>
            <person name="Storesund J.E."/>
            <person name="Kallscheuer N."/>
            <person name="Luecker S."/>
            <person name="Lage O.M."/>
            <person name="Pohl T."/>
            <person name="Merkel B.J."/>
            <person name="Hornburger P."/>
            <person name="Mueller R.-W."/>
            <person name="Bruemmer F."/>
            <person name="Labrenz M."/>
            <person name="Spormann A.M."/>
            <person name="Op Den Camp H."/>
            <person name="Overmann J."/>
            <person name="Amann R."/>
            <person name="Jetten M.S.M."/>
            <person name="Mascher T."/>
            <person name="Medema M.H."/>
            <person name="Devos D.P."/>
            <person name="Kaster A.-K."/>
            <person name="Ovreas L."/>
            <person name="Rohde M."/>
            <person name="Galperin M.Y."/>
            <person name="Jogler C."/>
        </authorList>
    </citation>
    <scope>NUCLEOTIDE SEQUENCE [LARGE SCALE GENOMIC DNA]</scope>
    <source>
        <strain evidence="3 4">Pla111</strain>
    </source>
</reference>
<dbReference type="GO" id="GO:0050126">
    <property type="term" value="F:N-carbamoylputrescine amidase activity"/>
    <property type="evidence" value="ECO:0007669"/>
    <property type="project" value="TreeGrafter"/>
</dbReference>
<name>A0A5C5WBJ6_9BACT</name>
<dbReference type="Gene3D" id="3.60.110.10">
    <property type="entry name" value="Carbon-nitrogen hydrolase"/>
    <property type="match status" value="1"/>
</dbReference>
<dbReference type="Proteomes" id="UP000318995">
    <property type="component" value="Unassembled WGS sequence"/>
</dbReference>
<dbReference type="GO" id="GO:0033388">
    <property type="term" value="P:putrescine biosynthetic process from arginine"/>
    <property type="evidence" value="ECO:0007669"/>
    <property type="project" value="TreeGrafter"/>
</dbReference>
<dbReference type="AlphaFoldDB" id="A0A5C5WBJ6"/>
<dbReference type="InterPro" id="IPR003010">
    <property type="entry name" value="C-N_Hydrolase"/>
</dbReference>
<dbReference type="CDD" id="cd07573">
    <property type="entry name" value="CPA"/>
    <property type="match status" value="1"/>
</dbReference>
<dbReference type="PROSITE" id="PS50263">
    <property type="entry name" value="CN_HYDROLASE"/>
    <property type="match status" value="1"/>
</dbReference>
<evidence type="ECO:0000256" key="1">
    <source>
        <dbReference type="ARBA" id="ARBA00022801"/>
    </source>
</evidence>
<dbReference type="InterPro" id="IPR050345">
    <property type="entry name" value="Aliph_Amidase/BUP"/>
</dbReference>
<dbReference type="EC" id="3.5.1.77" evidence="3"/>
<dbReference type="Pfam" id="PF00795">
    <property type="entry name" value="CN_hydrolase"/>
    <property type="match status" value="1"/>
</dbReference>
<keyword evidence="4" id="KW-1185">Reference proteome</keyword>
<gene>
    <name evidence="3" type="ORF">Pla111_10150</name>
</gene>
<proteinExistence type="predicted"/>
<dbReference type="SUPFAM" id="SSF56317">
    <property type="entry name" value="Carbon-nitrogen hydrolase"/>
    <property type="match status" value="1"/>
</dbReference>
<accession>A0A5C5WBJ6</accession>
<evidence type="ECO:0000259" key="2">
    <source>
        <dbReference type="PROSITE" id="PS50263"/>
    </source>
</evidence>
<dbReference type="PANTHER" id="PTHR43674">
    <property type="entry name" value="NITRILASE C965.09-RELATED"/>
    <property type="match status" value="1"/>
</dbReference>
<keyword evidence="1 3" id="KW-0378">Hydrolase</keyword>
<evidence type="ECO:0000313" key="3">
    <source>
        <dbReference type="EMBL" id="TWT47401.1"/>
    </source>
</evidence>
<dbReference type="GO" id="GO:0047417">
    <property type="term" value="F:N-carbamoyl-D-amino acid hydrolase activity"/>
    <property type="evidence" value="ECO:0007669"/>
    <property type="project" value="UniProtKB-EC"/>
</dbReference>
<dbReference type="OrthoDB" id="2826359at2"/>
<protein>
    <submittedName>
        <fullName evidence="3">N-carbamoyl-D-amino acid hydrolase</fullName>
        <ecNumber evidence="3">3.5.1.77</ecNumber>
    </submittedName>
</protein>
<comment type="caution">
    <text evidence="3">The sequence shown here is derived from an EMBL/GenBank/DDBJ whole genome shotgun (WGS) entry which is preliminary data.</text>
</comment>
<feature type="domain" description="CN hydrolase" evidence="2">
    <location>
        <begin position="1"/>
        <end position="243"/>
    </location>
</feature>
<dbReference type="InterPro" id="IPR036526">
    <property type="entry name" value="C-N_Hydrolase_sf"/>
</dbReference>
<dbReference type="PANTHER" id="PTHR43674:SF2">
    <property type="entry name" value="BETA-UREIDOPROPIONASE"/>
    <property type="match status" value="1"/>
</dbReference>
<evidence type="ECO:0000313" key="4">
    <source>
        <dbReference type="Proteomes" id="UP000318995"/>
    </source>
</evidence>
<organism evidence="3 4">
    <name type="scientific">Botrimarina hoheduenensis</name>
    <dbReference type="NCBI Taxonomy" id="2528000"/>
    <lineage>
        <taxon>Bacteria</taxon>
        <taxon>Pseudomonadati</taxon>
        <taxon>Planctomycetota</taxon>
        <taxon>Planctomycetia</taxon>
        <taxon>Pirellulales</taxon>
        <taxon>Lacipirellulaceae</taxon>
        <taxon>Botrimarina</taxon>
    </lineage>
</organism>
<sequence>MPCQPEVVANRDRAEQLVRDAAKRGAQVICLQELFDARYCGQTVDVKGYELAEPLPSPTTERFGRLAGELGVVLIVPIYEEARPGVYFNSVVVYDADGSLVGKYRKTHIPDGPQYLEKYYFTPGDLGYKVFPTRFGVLGVAICWDEWYPEVARIMALMGAEILFYPSAIGSEPDEPELSTQEAWKTVIRAHGVANNVFVAAVNRVGVEDQMTFYGGSFLSGPLGEVLCEGRDREEVLIASADLAQIRKARNLLHFLRDRRIDTYGPLLQRLVEPNDN</sequence>